<comment type="caution">
    <text evidence="2">The sequence shown here is derived from an EMBL/GenBank/DDBJ whole genome shotgun (WGS) entry which is preliminary data.</text>
</comment>
<keyword evidence="3" id="KW-1185">Reference proteome</keyword>
<dbReference type="Proteomes" id="UP000683000">
    <property type="component" value="Unassembled WGS sequence"/>
</dbReference>
<protein>
    <submittedName>
        <fullName evidence="2">Uncharacterized protein</fullName>
    </submittedName>
</protein>
<reference evidence="2" key="1">
    <citation type="submission" date="2021-03" db="EMBL/GenBank/DDBJ databases">
        <title>Evolutionary innovations through gain and loss of genes in the ectomycorrhizal Boletales.</title>
        <authorList>
            <person name="Wu G."/>
            <person name="Miyauchi S."/>
            <person name="Morin E."/>
            <person name="Yang Z.-L."/>
            <person name="Xu J."/>
            <person name="Martin F.M."/>
        </authorList>
    </citation>
    <scope>NUCLEOTIDE SEQUENCE</scope>
    <source>
        <strain evidence="2">BR01</strain>
    </source>
</reference>
<evidence type="ECO:0000313" key="3">
    <source>
        <dbReference type="Proteomes" id="UP000683000"/>
    </source>
</evidence>
<evidence type="ECO:0000256" key="1">
    <source>
        <dbReference type="SAM" id="MobiDB-lite"/>
    </source>
</evidence>
<evidence type="ECO:0000313" key="2">
    <source>
        <dbReference type="EMBL" id="KAG6369295.1"/>
    </source>
</evidence>
<gene>
    <name evidence="2" type="ORF">JVT61DRAFT_15477</name>
</gene>
<accession>A0A8I2YCD4</accession>
<dbReference type="AlphaFoldDB" id="A0A8I2YCD4"/>
<name>A0A8I2YCD4_9AGAM</name>
<proteinExistence type="predicted"/>
<sequence length="65" mass="7094">MHMRTPDALDTLLELSSEDESHLLPQKRHHTTLTTQPTPALSLDLQSRQADHPDIGLSGVPGQGT</sequence>
<organism evidence="2 3">
    <name type="scientific">Boletus reticuloceps</name>
    <dbReference type="NCBI Taxonomy" id="495285"/>
    <lineage>
        <taxon>Eukaryota</taxon>
        <taxon>Fungi</taxon>
        <taxon>Dikarya</taxon>
        <taxon>Basidiomycota</taxon>
        <taxon>Agaricomycotina</taxon>
        <taxon>Agaricomycetes</taxon>
        <taxon>Agaricomycetidae</taxon>
        <taxon>Boletales</taxon>
        <taxon>Boletineae</taxon>
        <taxon>Boletaceae</taxon>
        <taxon>Boletoideae</taxon>
        <taxon>Boletus</taxon>
    </lineage>
</organism>
<feature type="region of interest" description="Disordered" evidence="1">
    <location>
        <begin position="17"/>
        <end position="65"/>
    </location>
</feature>
<dbReference type="EMBL" id="JAGFBS010000091">
    <property type="protein sequence ID" value="KAG6369295.1"/>
    <property type="molecule type" value="Genomic_DNA"/>
</dbReference>
<feature type="compositionally biased region" description="Polar residues" evidence="1">
    <location>
        <begin position="32"/>
        <end position="48"/>
    </location>
</feature>